<comment type="caution">
    <text evidence="1">The sequence shown here is derived from an EMBL/GenBank/DDBJ whole genome shotgun (WGS) entry which is preliminary data.</text>
</comment>
<protein>
    <submittedName>
        <fullName evidence="1">Uncharacterized protein</fullName>
    </submittedName>
</protein>
<evidence type="ECO:0000313" key="1">
    <source>
        <dbReference type="EMBL" id="KAK8961028.1"/>
    </source>
</evidence>
<reference evidence="1 2" key="1">
    <citation type="journal article" date="2022" name="Nat. Plants">
        <title>Genomes of leafy and leafless Platanthera orchids illuminate the evolution of mycoheterotrophy.</title>
        <authorList>
            <person name="Li M.H."/>
            <person name="Liu K.W."/>
            <person name="Li Z."/>
            <person name="Lu H.C."/>
            <person name="Ye Q.L."/>
            <person name="Zhang D."/>
            <person name="Wang J.Y."/>
            <person name="Li Y.F."/>
            <person name="Zhong Z.M."/>
            <person name="Liu X."/>
            <person name="Yu X."/>
            <person name="Liu D.K."/>
            <person name="Tu X.D."/>
            <person name="Liu B."/>
            <person name="Hao Y."/>
            <person name="Liao X.Y."/>
            <person name="Jiang Y.T."/>
            <person name="Sun W.H."/>
            <person name="Chen J."/>
            <person name="Chen Y.Q."/>
            <person name="Ai Y."/>
            <person name="Zhai J.W."/>
            <person name="Wu S.S."/>
            <person name="Zhou Z."/>
            <person name="Hsiao Y.Y."/>
            <person name="Wu W.L."/>
            <person name="Chen Y.Y."/>
            <person name="Lin Y.F."/>
            <person name="Hsu J.L."/>
            <person name="Li C.Y."/>
            <person name="Wang Z.W."/>
            <person name="Zhao X."/>
            <person name="Zhong W.Y."/>
            <person name="Ma X.K."/>
            <person name="Ma L."/>
            <person name="Huang J."/>
            <person name="Chen G.Z."/>
            <person name="Huang M.Z."/>
            <person name="Huang L."/>
            <person name="Peng D.H."/>
            <person name="Luo Y.B."/>
            <person name="Zou S.Q."/>
            <person name="Chen S.P."/>
            <person name="Lan S."/>
            <person name="Tsai W.C."/>
            <person name="Van de Peer Y."/>
            <person name="Liu Z.J."/>
        </authorList>
    </citation>
    <scope>NUCLEOTIDE SEQUENCE [LARGE SCALE GENOMIC DNA]</scope>
    <source>
        <strain evidence="1">Lor288</strain>
    </source>
</reference>
<dbReference type="EMBL" id="JBBWWR010000010">
    <property type="protein sequence ID" value="KAK8961028.1"/>
    <property type="molecule type" value="Genomic_DNA"/>
</dbReference>
<evidence type="ECO:0000313" key="2">
    <source>
        <dbReference type="Proteomes" id="UP001412067"/>
    </source>
</evidence>
<dbReference type="Proteomes" id="UP001412067">
    <property type="component" value="Unassembled WGS sequence"/>
</dbReference>
<sequence>MENSTAASNGRIRDVNRLLRKSAFHRKKKHPSASLRCTRKETLRTPGALKGMRSMASDMASAEILGEFSELRQRLGLEELS</sequence>
<proteinExistence type="predicted"/>
<accession>A0ABR2MDJ7</accession>
<organism evidence="1 2">
    <name type="scientific">Platanthera guangdongensis</name>
    <dbReference type="NCBI Taxonomy" id="2320717"/>
    <lineage>
        <taxon>Eukaryota</taxon>
        <taxon>Viridiplantae</taxon>
        <taxon>Streptophyta</taxon>
        <taxon>Embryophyta</taxon>
        <taxon>Tracheophyta</taxon>
        <taxon>Spermatophyta</taxon>
        <taxon>Magnoliopsida</taxon>
        <taxon>Liliopsida</taxon>
        <taxon>Asparagales</taxon>
        <taxon>Orchidaceae</taxon>
        <taxon>Orchidoideae</taxon>
        <taxon>Orchideae</taxon>
        <taxon>Orchidinae</taxon>
        <taxon>Platanthera</taxon>
    </lineage>
</organism>
<keyword evidence="2" id="KW-1185">Reference proteome</keyword>
<gene>
    <name evidence="1" type="ORF">KSP40_PGU022510</name>
</gene>
<name>A0ABR2MDJ7_9ASPA</name>